<gene>
    <name evidence="2" type="ORF">FOA19_22040</name>
</gene>
<keyword evidence="1" id="KW-0472">Membrane</keyword>
<evidence type="ECO:0000313" key="2">
    <source>
        <dbReference type="EMBL" id="KAA3437054.1"/>
    </source>
</evidence>
<keyword evidence="1" id="KW-0812">Transmembrane</keyword>
<dbReference type="Pfam" id="PF13715">
    <property type="entry name" value="CarbopepD_reg_2"/>
    <property type="match status" value="1"/>
</dbReference>
<dbReference type="AlphaFoldDB" id="A0A5B6TDF7"/>
<comment type="caution">
    <text evidence="2">The sequence shown here is derived from an EMBL/GenBank/DDBJ whole genome shotgun (WGS) entry which is preliminary data.</text>
</comment>
<dbReference type="EMBL" id="VKKY01000003">
    <property type="protein sequence ID" value="KAA3437054.1"/>
    <property type="molecule type" value="Genomic_DNA"/>
</dbReference>
<dbReference type="Gene3D" id="2.60.40.1120">
    <property type="entry name" value="Carboxypeptidase-like, regulatory domain"/>
    <property type="match status" value="1"/>
</dbReference>
<evidence type="ECO:0008006" key="4">
    <source>
        <dbReference type="Google" id="ProtNLM"/>
    </source>
</evidence>
<keyword evidence="3" id="KW-1185">Reference proteome</keyword>
<dbReference type="Proteomes" id="UP000324133">
    <property type="component" value="Unassembled WGS sequence"/>
</dbReference>
<proteinExistence type="predicted"/>
<keyword evidence="1" id="KW-1133">Transmembrane helix</keyword>
<dbReference type="InterPro" id="IPR008969">
    <property type="entry name" value="CarboxyPept-like_regulatory"/>
</dbReference>
<dbReference type="SUPFAM" id="SSF49464">
    <property type="entry name" value="Carboxypeptidase regulatory domain-like"/>
    <property type="match status" value="1"/>
</dbReference>
<accession>A0A5B6TDF7</accession>
<dbReference type="OrthoDB" id="1112758at2"/>
<name>A0A5B6TDF7_9BACT</name>
<protein>
    <recommendedName>
        <fullName evidence="4">Zinc-finger domain-containing protein</fullName>
    </recommendedName>
</protein>
<evidence type="ECO:0000313" key="3">
    <source>
        <dbReference type="Proteomes" id="UP000324133"/>
    </source>
</evidence>
<sequence length="207" mass="23464">MSRNNLPEDWDAQEHPSLEVLRQYQAGELSAPQSHQLERHLLSCEMCSDLVEGMSISQPYRVKSAVRETRGRLKNLLAQKKRQRKVFQWPAWQTAAVLLILLFAIGEVVYHQYFANHNHFKTQSAETKTNWRLTGYIEDHEGKAVSGATIQVVGTVTKTNTDGAGEFVLDVQTERVTILVSHPNFTAKEVAVNSSNHRVDVILRKAE</sequence>
<feature type="transmembrane region" description="Helical" evidence="1">
    <location>
        <begin position="89"/>
        <end position="110"/>
    </location>
</feature>
<evidence type="ECO:0000256" key="1">
    <source>
        <dbReference type="SAM" id="Phobius"/>
    </source>
</evidence>
<reference evidence="2 3" key="1">
    <citation type="submission" date="2019-07" db="EMBL/GenBank/DDBJ databases">
        <title>Rufibacter sp. nov., isolated from lake sediment.</title>
        <authorList>
            <person name="Qu J.-H."/>
        </authorList>
    </citation>
    <scope>NUCLEOTIDE SEQUENCE [LARGE SCALE GENOMIC DNA]</scope>
    <source>
        <strain evidence="2 3">NBS58-1</strain>
    </source>
</reference>
<organism evidence="2 3">
    <name type="scientific">Rufibacter hautae</name>
    <dbReference type="NCBI Taxonomy" id="2595005"/>
    <lineage>
        <taxon>Bacteria</taxon>
        <taxon>Pseudomonadati</taxon>
        <taxon>Bacteroidota</taxon>
        <taxon>Cytophagia</taxon>
        <taxon>Cytophagales</taxon>
        <taxon>Hymenobacteraceae</taxon>
        <taxon>Rufibacter</taxon>
    </lineage>
</organism>
<dbReference type="RefSeq" id="WP_149092995.1">
    <property type="nucleotide sequence ID" value="NZ_VKKY01000003.1"/>
</dbReference>